<reference evidence="5" key="1">
    <citation type="journal article" date="2020" name="Stud. Mycol.">
        <title>101 Dothideomycetes genomes: a test case for predicting lifestyles and emergence of pathogens.</title>
        <authorList>
            <person name="Haridas S."/>
            <person name="Albert R."/>
            <person name="Binder M."/>
            <person name="Bloem J."/>
            <person name="Labutti K."/>
            <person name="Salamov A."/>
            <person name="Andreopoulos B."/>
            <person name="Baker S."/>
            <person name="Barry K."/>
            <person name="Bills G."/>
            <person name="Bluhm B."/>
            <person name="Cannon C."/>
            <person name="Castanera R."/>
            <person name="Culley D."/>
            <person name="Daum C."/>
            <person name="Ezra D."/>
            <person name="Gonzalez J."/>
            <person name="Henrissat B."/>
            <person name="Kuo A."/>
            <person name="Liang C."/>
            <person name="Lipzen A."/>
            <person name="Lutzoni F."/>
            <person name="Magnuson J."/>
            <person name="Mondo S."/>
            <person name="Nolan M."/>
            <person name="Ohm R."/>
            <person name="Pangilinan J."/>
            <person name="Park H.-J."/>
            <person name="Ramirez L."/>
            <person name="Alfaro M."/>
            <person name="Sun H."/>
            <person name="Tritt A."/>
            <person name="Yoshinaga Y."/>
            <person name="Zwiers L.-H."/>
            <person name="Turgeon B."/>
            <person name="Goodwin S."/>
            <person name="Spatafora J."/>
            <person name="Crous P."/>
            <person name="Grigoriev I."/>
        </authorList>
    </citation>
    <scope>NUCLEOTIDE SEQUENCE</scope>
    <source>
        <strain evidence="5">CBS 110217</strain>
    </source>
</reference>
<evidence type="ECO:0000259" key="4">
    <source>
        <dbReference type="PROSITE" id="PS50837"/>
    </source>
</evidence>
<keyword evidence="1 3" id="KW-0853">WD repeat</keyword>
<dbReference type="InterPro" id="IPR020472">
    <property type="entry name" value="WD40_PAC1"/>
</dbReference>
<dbReference type="Gene3D" id="2.130.10.10">
    <property type="entry name" value="YVTN repeat-like/Quinoprotein amine dehydrogenase"/>
    <property type="match status" value="2"/>
</dbReference>
<dbReference type="CDD" id="cd00200">
    <property type="entry name" value="WD40"/>
    <property type="match status" value="1"/>
</dbReference>
<evidence type="ECO:0000256" key="3">
    <source>
        <dbReference type="PROSITE-ProRule" id="PRU00221"/>
    </source>
</evidence>
<dbReference type="PROSITE" id="PS50294">
    <property type="entry name" value="WD_REPEATS_REGION"/>
    <property type="match status" value="4"/>
</dbReference>
<dbReference type="Pfam" id="PF00400">
    <property type="entry name" value="WD40"/>
    <property type="match status" value="5"/>
</dbReference>
<comment type="caution">
    <text evidence="5">The sequence shown here is derived from an EMBL/GenBank/DDBJ whole genome shotgun (WGS) entry which is preliminary data.</text>
</comment>
<dbReference type="EMBL" id="ML978340">
    <property type="protein sequence ID" value="KAF2023556.1"/>
    <property type="molecule type" value="Genomic_DNA"/>
</dbReference>
<dbReference type="PROSITE" id="PS00678">
    <property type="entry name" value="WD_REPEATS_1"/>
    <property type="match status" value="2"/>
</dbReference>
<protein>
    <submittedName>
        <fullName evidence="5">Vegetative incompatibility protein HET-E-1</fullName>
    </submittedName>
</protein>
<dbReference type="InterPro" id="IPR001680">
    <property type="entry name" value="WD40_rpt"/>
</dbReference>
<proteinExistence type="predicted"/>
<feature type="repeat" description="WD" evidence="3">
    <location>
        <begin position="998"/>
        <end position="1039"/>
    </location>
</feature>
<feature type="domain" description="NACHT" evidence="4">
    <location>
        <begin position="289"/>
        <end position="436"/>
    </location>
</feature>
<dbReference type="InterPro" id="IPR036322">
    <property type="entry name" value="WD40_repeat_dom_sf"/>
</dbReference>
<evidence type="ECO:0000256" key="1">
    <source>
        <dbReference type="ARBA" id="ARBA00022574"/>
    </source>
</evidence>
<dbReference type="Gene3D" id="3.40.50.300">
    <property type="entry name" value="P-loop containing nucleotide triphosphate hydrolases"/>
    <property type="match status" value="1"/>
</dbReference>
<dbReference type="PANTHER" id="PTHR10622:SF10">
    <property type="entry name" value="HET DOMAIN-CONTAINING PROTEIN"/>
    <property type="match status" value="1"/>
</dbReference>
<dbReference type="InterPro" id="IPR015943">
    <property type="entry name" value="WD40/YVTN_repeat-like_dom_sf"/>
</dbReference>
<gene>
    <name evidence="5" type="ORF">EK21DRAFT_80620</name>
</gene>
<accession>A0A9P4GYN4</accession>
<dbReference type="SUPFAM" id="SSF50978">
    <property type="entry name" value="WD40 repeat-like"/>
    <property type="match status" value="1"/>
</dbReference>
<dbReference type="InterPro" id="IPR056884">
    <property type="entry name" value="NPHP3-like_N"/>
</dbReference>
<dbReference type="PROSITE" id="PS50082">
    <property type="entry name" value="WD_REPEATS_2"/>
    <property type="match status" value="5"/>
</dbReference>
<organism evidence="5 6">
    <name type="scientific">Setomelanomma holmii</name>
    <dbReference type="NCBI Taxonomy" id="210430"/>
    <lineage>
        <taxon>Eukaryota</taxon>
        <taxon>Fungi</taxon>
        <taxon>Dikarya</taxon>
        <taxon>Ascomycota</taxon>
        <taxon>Pezizomycotina</taxon>
        <taxon>Dothideomycetes</taxon>
        <taxon>Pleosporomycetidae</taxon>
        <taxon>Pleosporales</taxon>
        <taxon>Pleosporineae</taxon>
        <taxon>Phaeosphaeriaceae</taxon>
        <taxon>Setomelanomma</taxon>
    </lineage>
</organism>
<dbReference type="SMART" id="SM00320">
    <property type="entry name" value="WD40"/>
    <property type="match status" value="6"/>
</dbReference>
<dbReference type="InterPro" id="IPR010730">
    <property type="entry name" value="HET"/>
</dbReference>
<dbReference type="SUPFAM" id="SSF52540">
    <property type="entry name" value="P-loop containing nucleoside triphosphate hydrolases"/>
    <property type="match status" value="1"/>
</dbReference>
<keyword evidence="6" id="KW-1185">Reference proteome</keyword>
<feature type="repeat" description="WD" evidence="3">
    <location>
        <begin position="914"/>
        <end position="955"/>
    </location>
</feature>
<feature type="repeat" description="WD" evidence="3">
    <location>
        <begin position="956"/>
        <end position="997"/>
    </location>
</feature>
<feature type="repeat" description="WD" evidence="3">
    <location>
        <begin position="873"/>
        <end position="914"/>
    </location>
</feature>
<dbReference type="Proteomes" id="UP000799777">
    <property type="component" value="Unassembled WGS sequence"/>
</dbReference>
<dbReference type="Pfam" id="PF24883">
    <property type="entry name" value="NPHP3_N"/>
    <property type="match status" value="1"/>
</dbReference>
<keyword evidence="2" id="KW-0677">Repeat</keyword>
<dbReference type="InterPro" id="IPR019775">
    <property type="entry name" value="WD40_repeat_CS"/>
</dbReference>
<name>A0A9P4GYN4_9PLEO</name>
<dbReference type="PROSITE" id="PS50837">
    <property type="entry name" value="NACHT"/>
    <property type="match status" value="1"/>
</dbReference>
<dbReference type="InterPro" id="IPR007111">
    <property type="entry name" value="NACHT_NTPase"/>
</dbReference>
<evidence type="ECO:0000256" key="2">
    <source>
        <dbReference type="ARBA" id="ARBA00022737"/>
    </source>
</evidence>
<evidence type="ECO:0000313" key="5">
    <source>
        <dbReference type="EMBL" id="KAF2023556.1"/>
    </source>
</evidence>
<dbReference type="InterPro" id="IPR027417">
    <property type="entry name" value="P-loop_NTPase"/>
</dbReference>
<dbReference type="AlphaFoldDB" id="A0A9P4GYN4"/>
<feature type="repeat" description="WD" evidence="3">
    <location>
        <begin position="831"/>
        <end position="872"/>
    </location>
</feature>
<sequence length="1182" mass="133903">MRLLHISNGSFSLVERVGNDIPRYAVLSHTWGSDDDEVSSGDLMVGVCEYKPGWHKIKFCGQQAAKDGLDYFWVDTCCIQKISSAELTEAINSMFHWYQDAARCYVYLSDVSKKESAEDGGRTWASAFRDSRWFSRGWTLQELLAPRSVEFFSVEGTRLGDKKSLKNVLQDITGIDSDALQGIPLSRYSIPERMSWAAGRETKRPEDAAYSLLGIFDIHMPLIYGEGQHKALKRLQKELEGDYSTRLPIAVGASFDSHMQEHNAKCLADTRSDLLHHISNWAIDRTSKPIFWLNGMAGTGKSTVARTIARSFADQNQLGASFFFKRGESQLGNATRFFTTVATELMASMPEMRPGIKEALELDEFISEKTLKDQFEKLILKPLLRTSRHRAHRRIIVIDALDECERDEDIREILRLLFRIREMDTTFLRVFVTSRPELHIRLGFKQMSNGEYENIILHEIPEDVVKHDMKVLLRHEFAEMRKQRSLPSDWPSRIQIQALVDLSAPLFVFAASACRYIGDPKQNPRKRLETILTNRGAKASKLDETYLPILNLLFEAEDEDDKEQWIADFRAIVGSIVVLQDPLSINALANLLDVSKFDIGCRLDSLHSVFNIPDNENEPIRFLHLSLREFLVDPQKQGRSPLWIDKRKTNEEIATRCLHLMRSAKGLRRNICNLRLPSTLVHDVDSRDRNRNLPPELRYACCYWTHHLQESECTIRDGDVVHSFLQKHFIHWVEAMSLMGKSHMCNTILEQIISLVDVTRGSAILTFLRGAKHFVIMAQDIIKETVLQLYFSALVLAPDTSVIRKTFAHYTAQSATRLSSIEGEASDRSHLVKKSAAIQAVVFSHNGELIATASIDHKLQLWSAATGARQKTIEGHSDWISAVLFSPNDRTLASPSYDASISLWSTETDKHYTLRGHERAVNAITFTKDSEILVSVSDDMTIRLWDVHGGSLLRVLTGHVRAVNAIALSKDDSMLASASDDCTIRLWKKSTGTCRTVLYGHTNRVLTVVFSPCDRLLASTSTDRTIRVWNIQRGTCKHILTPETGWANPPIFSLNSKYIAAVSRDKTMRFFDVSRGKYRGTLNGFRDLSDWGTSAAPPQGEVSLRTPSRTPWSTMLPPEEMHRFTLFVAGKWVVYKGRHVMRLPEKCEQTCTAVKWNVICIGHASGEVTLLRFGEGEVRGVG</sequence>
<dbReference type="Pfam" id="PF06985">
    <property type="entry name" value="HET"/>
    <property type="match status" value="1"/>
</dbReference>
<evidence type="ECO:0000313" key="6">
    <source>
        <dbReference type="Proteomes" id="UP000799777"/>
    </source>
</evidence>
<dbReference type="PANTHER" id="PTHR10622">
    <property type="entry name" value="HET DOMAIN-CONTAINING PROTEIN"/>
    <property type="match status" value="1"/>
</dbReference>
<dbReference type="PRINTS" id="PR00320">
    <property type="entry name" value="GPROTEINBRPT"/>
</dbReference>
<dbReference type="OrthoDB" id="674604at2759"/>